<keyword evidence="1 2" id="KW-0238">DNA-binding</keyword>
<gene>
    <name evidence="4" type="ORF">KHA90_25080</name>
</gene>
<evidence type="ECO:0000256" key="1">
    <source>
        <dbReference type="ARBA" id="ARBA00023125"/>
    </source>
</evidence>
<evidence type="ECO:0000256" key="3">
    <source>
        <dbReference type="SAM" id="MobiDB-lite"/>
    </source>
</evidence>
<evidence type="ECO:0000313" key="5">
    <source>
        <dbReference type="Proteomes" id="UP000722625"/>
    </source>
</evidence>
<comment type="caution">
    <text evidence="4">The sequence shown here is derived from an EMBL/GenBank/DDBJ whole genome shotgun (WGS) entry which is preliminary data.</text>
</comment>
<evidence type="ECO:0000256" key="2">
    <source>
        <dbReference type="PIRNR" id="PIRNR002070"/>
    </source>
</evidence>
<dbReference type="PROSITE" id="PS50935">
    <property type="entry name" value="SSB"/>
    <property type="match status" value="1"/>
</dbReference>
<protein>
    <recommendedName>
        <fullName evidence="2">Single-stranded DNA-binding protein</fullName>
    </recommendedName>
</protein>
<name>A0ABS5PIY5_9FLAO</name>
<proteinExistence type="predicted"/>
<keyword evidence="5" id="KW-1185">Reference proteome</keyword>
<dbReference type="InterPro" id="IPR000424">
    <property type="entry name" value="Primosome_PriB/ssb"/>
</dbReference>
<dbReference type="InterPro" id="IPR011344">
    <property type="entry name" value="ssDNA-bd"/>
</dbReference>
<organism evidence="4 5">
    <name type="scientific">Flavobacterium psychroterrae</name>
    <dbReference type="NCBI Taxonomy" id="2133767"/>
    <lineage>
        <taxon>Bacteria</taxon>
        <taxon>Pseudomonadati</taxon>
        <taxon>Bacteroidota</taxon>
        <taxon>Flavobacteriia</taxon>
        <taxon>Flavobacteriales</taxon>
        <taxon>Flavobacteriaceae</taxon>
        <taxon>Flavobacterium</taxon>
    </lineage>
</organism>
<dbReference type="CDD" id="cd04496">
    <property type="entry name" value="SSB_OBF"/>
    <property type="match status" value="1"/>
</dbReference>
<feature type="compositionally biased region" description="Basic residues" evidence="3">
    <location>
        <begin position="102"/>
        <end position="111"/>
    </location>
</feature>
<dbReference type="Gene3D" id="2.40.50.140">
    <property type="entry name" value="Nucleic acid-binding proteins"/>
    <property type="match status" value="1"/>
</dbReference>
<dbReference type="RefSeq" id="WP_213308272.1">
    <property type="nucleotide sequence ID" value="NZ_JAGYVZ010000075.1"/>
</dbReference>
<dbReference type="Proteomes" id="UP000722625">
    <property type="component" value="Unassembled WGS sequence"/>
</dbReference>
<evidence type="ECO:0000313" key="4">
    <source>
        <dbReference type="EMBL" id="MBS7234273.1"/>
    </source>
</evidence>
<dbReference type="EMBL" id="JAGYVZ010000075">
    <property type="protein sequence ID" value="MBS7234273.1"/>
    <property type="molecule type" value="Genomic_DNA"/>
</dbReference>
<sequence>MVQKRDEGKEVVNFSIAINDRYKPKGSAEYKEVATFINCSYWLSSKVVQWIKKGAFVQVTGRIGMHVYINNEGNPVGSLDFHVDSIKILVFAKKAISAEKRNSKRAAKGRKEKVTEDVSF</sequence>
<feature type="region of interest" description="Disordered" evidence="3">
    <location>
        <begin position="99"/>
        <end position="120"/>
    </location>
</feature>
<dbReference type="Pfam" id="PF00436">
    <property type="entry name" value="SSB"/>
    <property type="match status" value="1"/>
</dbReference>
<dbReference type="InterPro" id="IPR012340">
    <property type="entry name" value="NA-bd_OB-fold"/>
</dbReference>
<dbReference type="PIRSF" id="PIRSF002070">
    <property type="entry name" value="SSB"/>
    <property type="match status" value="1"/>
</dbReference>
<reference evidence="4 5" key="1">
    <citation type="journal article" date="2018" name="Int. J. Syst. Evol. Microbiol.">
        <title>Flavobacterium chryseum sp. nov. and Flavobacterium psychroterrae sp. nov., novel environmental bacteria isolated from Antarctica.</title>
        <authorList>
            <person name="Kralova S."/>
            <person name="Svec P."/>
            <person name="Busse H.J."/>
            <person name="Stankova E."/>
            <person name="Vaczi P."/>
            <person name="Sedlacek I."/>
        </authorList>
    </citation>
    <scope>NUCLEOTIDE SEQUENCE [LARGE SCALE GENOMIC DNA]</scope>
    <source>
        <strain evidence="4 5">CCM 8827</strain>
    </source>
</reference>
<dbReference type="SUPFAM" id="SSF50249">
    <property type="entry name" value="Nucleic acid-binding proteins"/>
    <property type="match status" value="1"/>
</dbReference>
<accession>A0ABS5PIY5</accession>
<dbReference type="GO" id="GO:0003677">
    <property type="term" value="F:DNA binding"/>
    <property type="evidence" value="ECO:0007669"/>
    <property type="project" value="UniProtKB-KW"/>
</dbReference>